<evidence type="ECO:0000313" key="2">
    <source>
        <dbReference type="EMBL" id="MBP2478515.1"/>
    </source>
</evidence>
<protein>
    <submittedName>
        <fullName evidence="2">Uncharacterized protein</fullName>
    </submittedName>
</protein>
<feature type="signal peptide" evidence="1">
    <location>
        <begin position="1"/>
        <end position="21"/>
    </location>
</feature>
<evidence type="ECO:0000313" key="3">
    <source>
        <dbReference type="Proteomes" id="UP001519363"/>
    </source>
</evidence>
<comment type="caution">
    <text evidence="2">The sequence shown here is derived from an EMBL/GenBank/DDBJ whole genome shotgun (WGS) entry which is preliminary data.</text>
</comment>
<dbReference type="EMBL" id="JAGIOO010000001">
    <property type="protein sequence ID" value="MBP2478515.1"/>
    <property type="molecule type" value="Genomic_DNA"/>
</dbReference>
<gene>
    <name evidence="2" type="ORF">JOF53_007387</name>
</gene>
<organism evidence="2 3">
    <name type="scientific">Crossiella equi</name>
    <dbReference type="NCBI Taxonomy" id="130796"/>
    <lineage>
        <taxon>Bacteria</taxon>
        <taxon>Bacillati</taxon>
        <taxon>Actinomycetota</taxon>
        <taxon>Actinomycetes</taxon>
        <taxon>Pseudonocardiales</taxon>
        <taxon>Pseudonocardiaceae</taxon>
        <taxon>Crossiella</taxon>
    </lineage>
</organism>
<dbReference type="RefSeq" id="WP_086782702.1">
    <property type="nucleotide sequence ID" value="NZ_JAGIOO010000001.1"/>
</dbReference>
<keyword evidence="1" id="KW-0732">Signal</keyword>
<feature type="chain" id="PRO_5045406575" evidence="1">
    <location>
        <begin position="22"/>
        <end position="155"/>
    </location>
</feature>
<proteinExistence type="predicted"/>
<evidence type="ECO:0000256" key="1">
    <source>
        <dbReference type="SAM" id="SignalP"/>
    </source>
</evidence>
<dbReference type="Proteomes" id="UP001519363">
    <property type="component" value="Unassembled WGS sequence"/>
</dbReference>
<name>A0ABS5APL1_9PSEU</name>
<reference evidence="2 3" key="1">
    <citation type="submission" date="2021-03" db="EMBL/GenBank/DDBJ databases">
        <title>Sequencing the genomes of 1000 actinobacteria strains.</title>
        <authorList>
            <person name="Klenk H.-P."/>
        </authorList>
    </citation>
    <scope>NUCLEOTIDE SEQUENCE [LARGE SCALE GENOMIC DNA]</scope>
    <source>
        <strain evidence="2 3">DSM 44580</strain>
    </source>
</reference>
<keyword evidence="3" id="KW-1185">Reference proteome</keyword>
<sequence>MSKVKALILAAASAVALTAGAAGQATAMSAESAPAPKLPVPCDNQWHQTGTFVGEWISPWYTTSGGVGFTRDIQFRATSGVNATRGIPQGGPGCFWQTTKVAVAGQQRTTSCIRPTSCTVSGWESTNSPWHNWRSPGQVIGWDPFASIWRAYHTL</sequence>
<accession>A0ABS5APL1</accession>